<accession>A0A9W9L7D7</accession>
<gene>
    <name evidence="1" type="ORF">N7515_001722</name>
</gene>
<dbReference type="GeneID" id="81401636"/>
<dbReference type="OrthoDB" id="5230585at2759"/>
<keyword evidence="2" id="KW-1185">Reference proteome</keyword>
<dbReference type="EMBL" id="JAPQKL010000002">
    <property type="protein sequence ID" value="KAJ5142935.1"/>
    <property type="molecule type" value="Genomic_DNA"/>
</dbReference>
<organism evidence="1 2">
    <name type="scientific">Penicillium bovifimosum</name>
    <dbReference type="NCBI Taxonomy" id="126998"/>
    <lineage>
        <taxon>Eukaryota</taxon>
        <taxon>Fungi</taxon>
        <taxon>Dikarya</taxon>
        <taxon>Ascomycota</taxon>
        <taxon>Pezizomycotina</taxon>
        <taxon>Eurotiomycetes</taxon>
        <taxon>Eurotiomycetidae</taxon>
        <taxon>Eurotiales</taxon>
        <taxon>Aspergillaceae</taxon>
        <taxon>Penicillium</taxon>
    </lineage>
</organism>
<evidence type="ECO:0000313" key="1">
    <source>
        <dbReference type="EMBL" id="KAJ5142935.1"/>
    </source>
</evidence>
<reference evidence="1" key="2">
    <citation type="journal article" date="2023" name="IMA Fungus">
        <title>Comparative genomic study of the Penicillium genus elucidates a diverse pangenome and 15 lateral gene transfer events.</title>
        <authorList>
            <person name="Petersen C."/>
            <person name="Sorensen T."/>
            <person name="Nielsen M.R."/>
            <person name="Sondergaard T.E."/>
            <person name="Sorensen J.L."/>
            <person name="Fitzpatrick D.A."/>
            <person name="Frisvad J.C."/>
            <person name="Nielsen K.L."/>
        </authorList>
    </citation>
    <scope>NUCLEOTIDE SEQUENCE</scope>
    <source>
        <strain evidence="1">IBT 22155</strain>
    </source>
</reference>
<protein>
    <submittedName>
        <fullName evidence="1">Uncharacterized protein</fullName>
    </submittedName>
</protein>
<reference evidence="1" key="1">
    <citation type="submission" date="2022-11" db="EMBL/GenBank/DDBJ databases">
        <authorList>
            <person name="Petersen C."/>
        </authorList>
    </citation>
    <scope>NUCLEOTIDE SEQUENCE</scope>
    <source>
        <strain evidence="1">IBT 22155</strain>
    </source>
</reference>
<dbReference type="Proteomes" id="UP001149079">
    <property type="component" value="Unassembled WGS sequence"/>
</dbReference>
<proteinExistence type="predicted"/>
<sequence length="160" mass="18079">MGDASISQAIVPEESSRMILSRDETPRRLVQPRLTPTDQEAEAIIDRAYASGKPFFTKRAIQDLWDQIKREPVRGSEIFIKDITGALVACEVQTGHIDDWEDWVELQKRDHREKVLCYSQDPAYTEVDKQLLAESGIEVTLSPVSKRPLKASPPQSSQTT</sequence>
<dbReference type="AlphaFoldDB" id="A0A9W9L7D7"/>
<name>A0A9W9L7D7_9EURO</name>
<evidence type="ECO:0000313" key="2">
    <source>
        <dbReference type="Proteomes" id="UP001149079"/>
    </source>
</evidence>
<dbReference type="RefSeq" id="XP_056524579.1">
    <property type="nucleotide sequence ID" value="XM_056662466.1"/>
</dbReference>
<comment type="caution">
    <text evidence="1">The sequence shown here is derived from an EMBL/GenBank/DDBJ whole genome shotgun (WGS) entry which is preliminary data.</text>
</comment>